<comment type="caution">
    <text evidence="1">The sequence shown here is derived from an EMBL/GenBank/DDBJ whole genome shotgun (WGS) entry which is preliminary data.</text>
</comment>
<dbReference type="AlphaFoldDB" id="A0AAN9MYF9"/>
<dbReference type="Proteomes" id="UP001367508">
    <property type="component" value="Unassembled WGS sequence"/>
</dbReference>
<proteinExistence type="predicted"/>
<reference evidence="1 2" key="1">
    <citation type="submission" date="2024-01" db="EMBL/GenBank/DDBJ databases">
        <title>The genomes of 5 underutilized Papilionoideae crops provide insights into root nodulation and disease resistanc.</title>
        <authorList>
            <person name="Jiang F."/>
        </authorList>
    </citation>
    <scope>NUCLEOTIDE SEQUENCE [LARGE SCALE GENOMIC DNA]</scope>
    <source>
        <strain evidence="1">LVBAO_FW01</strain>
        <tissue evidence="1">Leaves</tissue>
    </source>
</reference>
<accession>A0AAN9MYF9</accession>
<protein>
    <submittedName>
        <fullName evidence="1">Uncharacterized protein</fullName>
    </submittedName>
</protein>
<evidence type="ECO:0000313" key="2">
    <source>
        <dbReference type="Proteomes" id="UP001367508"/>
    </source>
</evidence>
<gene>
    <name evidence="1" type="ORF">VNO77_04371</name>
</gene>
<organism evidence="1 2">
    <name type="scientific">Canavalia gladiata</name>
    <name type="common">Sword bean</name>
    <name type="synonym">Dolichos gladiatus</name>
    <dbReference type="NCBI Taxonomy" id="3824"/>
    <lineage>
        <taxon>Eukaryota</taxon>
        <taxon>Viridiplantae</taxon>
        <taxon>Streptophyta</taxon>
        <taxon>Embryophyta</taxon>
        <taxon>Tracheophyta</taxon>
        <taxon>Spermatophyta</taxon>
        <taxon>Magnoliopsida</taxon>
        <taxon>eudicotyledons</taxon>
        <taxon>Gunneridae</taxon>
        <taxon>Pentapetalae</taxon>
        <taxon>rosids</taxon>
        <taxon>fabids</taxon>
        <taxon>Fabales</taxon>
        <taxon>Fabaceae</taxon>
        <taxon>Papilionoideae</taxon>
        <taxon>50 kb inversion clade</taxon>
        <taxon>NPAAA clade</taxon>
        <taxon>indigoferoid/millettioid clade</taxon>
        <taxon>Phaseoleae</taxon>
        <taxon>Canavalia</taxon>
    </lineage>
</organism>
<keyword evidence="2" id="KW-1185">Reference proteome</keyword>
<sequence length="233" mass="25795">MIGSCYYMVNFPSGWVEMALSQLFNKWNRGGHHFSKVKEGLTKSGDYEDPTISVHRFDSENEPSLTGSAVAKMEIPELNDEDPNCLLKNQSQLPLDGKLTSDLNFVGLEPSTIPKSDVPVPDDVSTTQATHIRRAKRKKGVLIMLGQGRQESNHLTGDTERTLSDMIIKHHHDHYRSTTGEAMSLTSSNIRNCNDRNKQLSNSTIVASILDLGRRMGVTIEGGEEKSLALLTA</sequence>
<evidence type="ECO:0000313" key="1">
    <source>
        <dbReference type="EMBL" id="KAK7362261.1"/>
    </source>
</evidence>
<dbReference type="EMBL" id="JAYMYQ010000001">
    <property type="protein sequence ID" value="KAK7362261.1"/>
    <property type="molecule type" value="Genomic_DNA"/>
</dbReference>
<name>A0AAN9MYF9_CANGL</name>